<feature type="region of interest" description="Disordered" evidence="2">
    <location>
        <begin position="1"/>
        <end position="25"/>
    </location>
</feature>
<dbReference type="InterPro" id="IPR036388">
    <property type="entry name" value="WH-like_DNA-bd_sf"/>
</dbReference>
<evidence type="ECO:0000313" key="5">
    <source>
        <dbReference type="Proteomes" id="UP000028488"/>
    </source>
</evidence>
<dbReference type="Pfam" id="PF00196">
    <property type="entry name" value="GerE"/>
    <property type="match status" value="1"/>
</dbReference>
<dbReference type="PANTHER" id="PTHR23308">
    <property type="entry name" value="NUCLEAR INHIBITOR OF PROTEIN PHOSPHATASE-1"/>
    <property type="match status" value="1"/>
</dbReference>
<dbReference type="InterPro" id="IPR008984">
    <property type="entry name" value="SMAD_FHA_dom_sf"/>
</dbReference>
<keyword evidence="1" id="KW-0597">Phosphoprotein</keyword>
<sequence>MTDPTLTYTDHEHTHQMPLTPDRSPITVGRSADADLSLQTDPDISRLHATLERIGIYWTIIDESLSRNGTFVNGTRIWGRHTLHPGDVIRIGSSTLGYHGEPPTDCGITNIGNTADRPLDLTPTQHAVLTELCRPFHDGTDHPIPASNQHIADALQVSTETVKTHLQALYTKFHLDDLPPHHKRAQLAARALTHRIPTPHTS</sequence>
<dbReference type="CDD" id="cd00060">
    <property type="entry name" value="FHA"/>
    <property type="match status" value="1"/>
</dbReference>
<dbReference type="InterPro" id="IPR000792">
    <property type="entry name" value="Tscrpt_reg_LuxR_C"/>
</dbReference>
<dbReference type="eggNOG" id="COG2197">
    <property type="taxonomic scope" value="Bacteria"/>
</dbReference>
<dbReference type="SMART" id="SM00240">
    <property type="entry name" value="FHA"/>
    <property type="match status" value="1"/>
</dbReference>
<reference evidence="4 5" key="1">
    <citation type="submission" date="2014-07" db="EMBL/GenBank/DDBJ databases">
        <title>Genome Sequence of Rhodococcus opacus Strain R7, a Biodegrader of Mono- and Polycyclic Aromatic Hydrocarbons.</title>
        <authorList>
            <person name="Di Gennaro P."/>
            <person name="Zampolli J."/>
            <person name="Presti I."/>
            <person name="Cappelletti M."/>
            <person name="D'Ursi P."/>
            <person name="Orro A."/>
            <person name="Mezzelani A."/>
            <person name="Milanesi L."/>
        </authorList>
    </citation>
    <scope>NUCLEOTIDE SEQUENCE [LARGE SCALE GENOMIC DNA]</scope>
    <source>
        <strain evidence="4 5">R7</strain>
    </source>
</reference>
<evidence type="ECO:0000256" key="1">
    <source>
        <dbReference type="ARBA" id="ARBA00022553"/>
    </source>
</evidence>
<dbReference type="InterPro" id="IPR000253">
    <property type="entry name" value="FHA_dom"/>
</dbReference>
<dbReference type="eggNOG" id="COG1716">
    <property type="taxonomic scope" value="Bacteria"/>
</dbReference>
<dbReference type="SUPFAM" id="SSF46894">
    <property type="entry name" value="C-terminal effector domain of the bipartite response regulators"/>
    <property type="match status" value="1"/>
</dbReference>
<dbReference type="EMBL" id="CP008947">
    <property type="protein sequence ID" value="AII04084.1"/>
    <property type="molecule type" value="Genomic_DNA"/>
</dbReference>
<proteinExistence type="predicted"/>
<evidence type="ECO:0000259" key="3">
    <source>
        <dbReference type="PROSITE" id="PS50006"/>
    </source>
</evidence>
<dbReference type="GO" id="GO:0006355">
    <property type="term" value="P:regulation of DNA-templated transcription"/>
    <property type="evidence" value="ECO:0007669"/>
    <property type="project" value="InterPro"/>
</dbReference>
<evidence type="ECO:0000313" key="4">
    <source>
        <dbReference type="EMBL" id="AII04084.1"/>
    </source>
</evidence>
<dbReference type="Pfam" id="PF00498">
    <property type="entry name" value="FHA"/>
    <property type="match status" value="1"/>
</dbReference>
<gene>
    <name evidence="4" type="ORF">EP51_05505</name>
</gene>
<dbReference type="RefSeq" id="WP_128638742.1">
    <property type="nucleotide sequence ID" value="NZ_CP008947.1"/>
</dbReference>
<name>A0A076EKX9_RHOOP</name>
<dbReference type="InterPro" id="IPR016032">
    <property type="entry name" value="Sig_transdc_resp-reg_C-effctor"/>
</dbReference>
<protein>
    <submittedName>
        <fullName evidence="4">LuxR family transcriptional regulator</fullName>
    </submittedName>
</protein>
<organism evidence="4 5">
    <name type="scientific">Rhodococcus opacus</name>
    <name type="common">Nocardia opaca</name>
    <dbReference type="NCBI Taxonomy" id="37919"/>
    <lineage>
        <taxon>Bacteria</taxon>
        <taxon>Bacillati</taxon>
        <taxon>Actinomycetota</taxon>
        <taxon>Actinomycetes</taxon>
        <taxon>Mycobacteriales</taxon>
        <taxon>Nocardiaceae</taxon>
        <taxon>Rhodococcus</taxon>
    </lineage>
</organism>
<dbReference type="PROSITE" id="PS50006">
    <property type="entry name" value="FHA_DOMAIN"/>
    <property type="match status" value="1"/>
</dbReference>
<evidence type="ECO:0000256" key="2">
    <source>
        <dbReference type="SAM" id="MobiDB-lite"/>
    </source>
</evidence>
<feature type="domain" description="FHA" evidence="3">
    <location>
        <begin position="26"/>
        <end position="77"/>
    </location>
</feature>
<dbReference type="GO" id="GO:0003677">
    <property type="term" value="F:DNA binding"/>
    <property type="evidence" value="ECO:0007669"/>
    <property type="project" value="InterPro"/>
</dbReference>
<dbReference type="Proteomes" id="UP000028488">
    <property type="component" value="Chromosome"/>
</dbReference>
<dbReference type="InterPro" id="IPR050923">
    <property type="entry name" value="Cell_Proc_Reg/RNA_Proc"/>
</dbReference>
<dbReference type="SMART" id="SM00421">
    <property type="entry name" value="HTH_LUXR"/>
    <property type="match status" value="1"/>
</dbReference>
<dbReference type="SUPFAM" id="SSF49879">
    <property type="entry name" value="SMAD/FHA domain"/>
    <property type="match status" value="1"/>
</dbReference>
<dbReference type="Gene3D" id="2.60.200.20">
    <property type="match status" value="1"/>
</dbReference>
<dbReference type="AlphaFoldDB" id="A0A076EKX9"/>
<dbReference type="Gene3D" id="1.10.10.10">
    <property type="entry name" value="Winged helix-like DNA-binding domain superfamily/Winged helix DNA-binding domain"/>
    <property type="match status" value="1"/>
</dbReference>
<accession>A0A076EKX9</accession>